<organism evidence="10">
    <name type="scientific">viral metagenome</name>
    <dbReference type="NCBI Taxonomy" id="1070528"/>
    <lineage>
        <taxon>unclassified sequences</taxon>
        <taxon>metagenomes</taxon>
        <taxon>organismal metagenomes</taxon>
    </lineage>
</organism>
<dbReference type="Gene3D" id="1.10.730.10">
    <property type="entry name" value="Isoleucyl-tRNA Synthetase, Domain 1"/>
    <property type="match status" value="1"/>
</dbReference>
<keyword evidence="2" id="KW-0436">Ligase</keyword>
<dbReference type="Pfam" id="PF08264">
    <property type="entry name" value="Anticodon_1"/>
    <property type="match status" value="1"/>
</dbReference>
<dbReference type="InterPro" id="IPR009008">
    <property type="entry name" value="Val/Leu/Ile-tRNA-synth_edit"/>
</dbReference>
<proteinExistence type="predicted"/>
<dbReference type="GO" id="GO:0004822">
    <property type="term" value="F:isoleucine-tRNA ligase activity"/>
    <property type="evidence" value="ECO:0007669"/>
    <property type="project" value="UniProtKB-EC"/>
</dbReference>
<dbReference type="EC" id="6.1.1.5" evidence="1"/>
<dbReference type="PRINTS" id="PR00984">
    <property type="entry name" value="TRNASYNTHILE"/>
</dbReference>
<keyword evidence="5" id="KW-0648">Protein biosynthesis</keyword>
<dbReference type="PANTHER" id="PTHR42780:SF1">
    <property type="entry name" value="ISOLEUCINE--TRNA LIGASE, CYTOPLASMIC"/>
    <property type="match status" value="1"/>
</dbReference>
<protein>
    <recommendedName>
        <fullName evidence="1">isoleucine--tRNA ligase</fullName>
        <ecNumber evidence="1">6.1.1.5</ecNumber>
    </recommendedName>
</protein>
<feature type="domain" description="Methionyl/Valyl/Leucyl/Isoleucyl-tRNA synthetase anticodon-binding" evidence="9">
    <location>
        <begin position="689"/>
        <end position="830"/>
    </location>
</feature>
<feature type="domain" description="Aminoacyl-tRNA synthetase class Ia" evidence="8">
    <location>
        <begin position="18"/>
        <end position="632"/>
    </location>
</feature>
<dbReference type="NCBIfam" id="TIGR00392">
    <property type="entry name" value="ileS"/>
    <property type="match status" value="1"/>
</dbReference>
<dbReference type="SUPFAM" id="SSF52374">
    <property type="entry name" value="Nucleotidylyl transferase"/>
    <property type="match status" value="1"/>
</dbReference>
<keyword evidence="4" id="KW-0067">ATP-binding</keyword>
<dbReference type="CDD" id="cd00818">
    <property type="entry name" value="IleRS_core"/>
    <property type="match status" value="1"/>
</dbReference>
<dbReference type="PANTHER" id="PTHR42780">
    <property type="entry name" value="SOLEUCYL-TRNA SYNTHETASE"/>
    <property type="match status" value="1"/>
</dbReference>
<comment type="catalytic activity">
    <reaction evidence="7">
        <text>tRNA(Ile) + L-isoleucine + ATP = L-isoleucyl-tRNA(Ile) + AMP + diphosphate</text>
        <dbReference type="Rhea" id="RHEA:11060"/>
        <dbReference type="Rhea" id="RHEA-COMP:9666"/>
        <dbReference type="Rhea" id="RHEA-COMP:9695"/>
        <dbReference type="ChEBI" id="CHEBI:30616"/>
        <dbReference type="ChEBI" id="CHEBI:33019"/>
        <dbReference type="ChEBI" id="CHEBI:58045"/>
        <dbReference type="ChEBI" id="CHEBI:78442"/>
        <dbReference type="ChEBI" id="CHEBI:78528"/>
        <dbReference type="ChEBI" id="CHEBI:456215"/>
        <dbReference type="EC" id="6.1.1.5"/>
    </reaction>
</comment>
<sequence>MFAQLPDDFTYIKHETKIINEWKEKKIYDIIKKKNENKQNYRFMDGPPFPSSDTLHFGHLLIGYIKSTSLYYKQMNGYNCDNLLGYDCHGLPIESVANKQLGIYTKKEIELYGIDKYNFKCKEMIAKFSGAWQPIYESIGRMADFTHTYKTLDTPFMESVWWVFSQIYSKNLIYKGYQVMPYSNACNSPLSNFEAGQNYKDIETKSVYVMFKLKDFENTYIVAWTTTPWTLFSNMALCVNYSAVYDWIEYKEKVYICAKDLIHNLGFDKYKIIKSIEGEKLVGLSYEPLFDYVLGEFKIITDIKQNYVIVDNNSKVGTGIVHIAPYYGEDDYRVFNNSLDIEKTNVLDENGMFIDKIDIVKNLLSTDKDTNDIIIKALKIKGILLKTQVYKHSYPFCYRTDTPLIYKLTLSYFLKVPELKDQLLKNNEKINWFPKNIGNGRFKNWLENAREWCISRNRFFGTPLPLWVSDDGLETLCISSIDELTELANLKIKPQDIHRENIDDIIIISKKTGKILRNTKLVLDCWFESGCVPIAQIHYPFENANYFDDKEFLSDFIAEGIDQTRGWFYTLLVISTALFNKPAFKEVICAGLVLDEKGVKFSKKYGNFTNPMEILNTYGADMTRIYLLSSPALMGDCLLFKESVIGQNIQKIIPYINGVKLFLVLCENNASKNHFLNTKLWQKTENIMDKWIISILHELIENITQQMEGYNIDKVIYLIFEFVDDLCNWYIKFNRDRLRSIITQEETNMSLSVLYIVLINFTKIIAPFLPFLSSHIYNYLKENSKNESVLLCDYPNKQDFILDLETIQKFDIFKVIIKNFRVLRKDLKIQTLKMPLYKATIYHNDSMFIEIAKTFEEFIKTEINCLDVYYDKLDDNLICKIVCFDSVLGKKFKGEAKKVKKLLENINENIIINLEEEFMIENYQISKTDYKIEKIPKILSSDNIICKIEGELMVSIDNSYTEELHNIYQIRQIITGIQKQRKEKGLKPWNKININLIGSDKFENIFKNYIDKLEEKLLNKVYINQKNDNKIFTQNKQNIVYFDDTKEDIEFIIYLV</sequence>
<dbReference type="InterPro" id="IPR002301">
    <property type="entry name" value="Ile-tRNA-ligase"/>
</dbReference>
<keyword evidence="3" id="KW-0547">Nucleotide-binding</keyword>
<dbReference type="EMBL" id="MN739695">
    <property type="protein sequence ID" value="QHT21597.1"/>
    <property type="molecule type" value="Genomic_DNA"/>
</dbReference>
<evidence type="ECO:0000256" key="3">
    <source>
        <dbReference type="ARBA" id="ARBA00022741"/>
    </source>
</evidence>
<evidence type="ECO:0000256" key="5">
    <source>
        <dbReference type="ARBA" id="ARBA00022917"/>
    </source>
</evidence>
<dbReference type="InterPro" id="IPR014729">
    <property type="entry name" value="Rossmann-like_a/b/a_fold"/>
</dbReference>
<evidence type="ECO:0000259" key="9">
    <source>
        <dbReference type="Pfam" id="PF08264"/>
    </source>
</evidence>
<dbReference type="Pfam" id="PF00133">
    <property type="entry name" value="tRNA-synt_1"/>
    <property type="match status" value="1"/>
</dbReference>
<reference evidence="10" key="1">
    <citation type="journal article" date="2020" name="Nature">
        <title>Giant virus diversity and host interactions through global metagenomics.</title>
        <authorList>
            <person name="Schulz F."/>
            <person name="Roux S."/>
            <person name="Paez-Espino D."/>
            <person name="Jungbluth S."/>
            <person name="Walsh D.A."/>
            <person name="Denef V.J."/>
            <person name="McMahon K.D."/>
            <person name="Konstantinidis K.T."/>
            <person name="Eloe-Fadrosh E.A."/>
            <person name="Kyrpides N.C."/>
            <person name="Woyke T."/>
        </authorList>
    </citation>
    <scope>NUCLEOTIDE SEQUENCE</scope>
    <source>
        <strain evidence="10">GVMAG-M-3300023179-103</strain>
    </source>
</reference>
<dbReference type="SUPFAM" id="SSF47323">
    <property type="entry name" value="Anticodon-binding domain of a subclass of class I aminoacyl-tRNA synthetases"/>
    <property type="match status" value="1"/>
</dbReference>
<evidence type="ECO:0000256" key="2">
    <source>
        <dbReference type="ARBA" id="ARBA00022598"/>
    </source>
</evidence>
<dbReference type="Gene3D" id="3.40.50.620">
    <property type="entry name" value="HUPs"/>
    <property type="match status" value="2"/>
</dbReference>
<name>A0A6C0DXK4_9ZZZZ</name>
<dbReference type="InterPro" id="IPR009080">
    <property type="entry name" value="tRNAsynth_Ia_anticodon-bd"/>
</dbReference>
<dbReference type="InterPro" id="IPR013155">
    <property type="entry name" value="M/V/L/I-tRNA-synth_anticd-bd"/>
</dbReference>
<dbReference type="SUPFAM" id="SSF50677">
    <property type="entry name" value="ValRS/IleRS/LeuRS editing domain"/>
    <property type="match status" value="1"/>
</dbReference>
<dbReference type="AlphaFoldDB" id="A0A6C0DXK4"/>
<evidence type="ECO:0000313" key="10">
    <source>
        <dbReference type="EMBL" id="QHT21597.1"/>
    </source>
</evidence>
<dbReference type="GO" id="GO:0006428">
    <property type="term" value="P:isoleucyl-tRNA aminoacylation"/>
    <property type="evidence" value="ECO:0007669"/>
    <property type="project" value="InterPro"/>
</dbReference>
<evidence type="ECO:0000256" key="7">
    <source>
        <dbReference type="ARBA" id="ARBA00048359"/>
    </source>
</evidence>
<evidence type="ECO:0000256" key="4">
    <source>
        <dbReference type="ARBA" id="ARBA00022840"/>
    </source>
</evidence>
<dbReference type="GO" id="GO:0005524">
    <property type="term" value="F:ATP binding"/>
    <property type="evidence" value="ECO:0007669"/>
    <property type="project" value="UniProtKB-KW"/>
</dbReference>
<dbReference type="Pfam" id="PF19302">
    <property type="entry name" value="DUF5915"/>
    <property type="match status" value="1"/>
</dbReference>
<evidence type="ECO:0000256" key="6">
    <source>
        <dbReference type="ARBA" id="ARBA00023146"/>
    </source>
</evidence>
<dbReference type="GO" id="GO:0002161">
    <property type="term" value="F:aminoacyl-tRNA deacylase activity"/>
    <property type="evidence" value="ECO:0007669"/>
    <property type="project" value="InterPro"/>
</dbReference>
<dbReference type="InterPro" id="IPR023586">
    <property type="entry name" value="Ile-tRNA-ligase_type2"/>
</dbReference>
<evidence type="ECO:0000256" key="1">
    <source>
        <dbReference type="ARBA" id="ARBA00013165"/>
    </source>
</evidence>
<accession>A0A6C0DXK4</accession>
<evidence type="ECO:0000259" key="8">
    <source>
        <dbReference type="Pfam" id="PF00133"/>
    </source>
</evidence>
<keyword evidence="6" id="KW-0030">Aminoacyl-tRNA synthetase</keyword>
<dbReference type="InterPro" id="IPR002300">
    <property type="entry name" value="aa-tRNA-synth_Ia"/>
</dbReference>